<evidence type="ECO:0000313" key="1">
    <source>
        <dbReference type="EnsemblMetazoa" id="GAUT038038-PA"/>
    </source>
</evidence>
<dbReference type="AlphaFoldDB" id="A0A1A9VHY6"/>
<dbReference type="STRING" id="7395.A0A1A9VHY6"/>
<proteinExistence type="predicted"/>
<reference evidence="1" key="1">
    <citation type="submission" date="2020-05" db="UniProtKB">
        <authorList>
            <consortium name="EnsemblMetazoa"/>
        </authorList>
    </citation>
    <scope>IDENTIFICATION</scope>
    <source>
        <strain evidence="1">TTRI</strain>
    </source>
</reference>
<sequence length="97" mass="10755">MKYSEHAASRSTAITTQMRATLIYLAPFLHPCKNVVPGIAQANEQTAHSPTLTATQARTSILLITAITVICEWTRPKATTTTSLMPRHHYYCQDVIV</sequence>
<dbReference type="EnsemblMetazoa" id="GAUT038038-RA">
    <property type="protein sequence ID" value="GAUT038038-PA"/>
    <property type="gene ID" value="GAUT038038"/>
</dbReference>
<dbReference type="Proteomes" id="UP000078200">
    <property type="component" value="Unassembled WGS sequence"/>
</dbReference>
<evidence type="ECO:0000313" key="2">
    <source>
        <dbReference type="Proteomes" id="UP000078200"/>
    </source>
</evidence>
<keyword evidence="2" id="KW-1185">Reference proteome</keyword>
<dbReference type="VEuPathDB" id="VectorBase:GAUT038038"/>
<protein>
    <submittedName>
        <fullName evidence="1">Uncharacterized protein</fullName>
    </submittedName>
</protein>
<name>A0A1A9VHY6_GLOAU</name>
<organism evidence="1 2">
    <name type="scientific">Glossina austeni</name>
    <name type="common">Savannah tsetse fly</name>
    <dbReference type="NCBI Taxonomy" id="7395"/>
    <lineage>
        <taxon>Eukaryota</taxon>
        <taxon>Metazoa</taxon>
        <taxon>Ecdysozoa</taxon>
        <taxon>Arthropoda</taxon>
        <taxon>Hexapoda</taxon>
        <taxon>Insecta</taxon>
        <taxon>Pterygota</taxon>
        <taxon>Neoptera</taxon>
        <taxon>Endopterygota</taxon>
        <taxon>Diptera</taxon>
        <taxon>Brachycera</taxon>
        <taxon>Muscomorpha</taxon>
        <taxon>Hippoboscoidea</taxon>
        <taxon>Glossinidae</taxon>
        <taxon>Glossina</taxon>
    </lineage>
</organism>
<accession>A0A1A9VHY6</accession>